<evidence type="ECO:0000256" key="4">
    <source>
        <dbReference type="ARBA" id="ARBA00023161"/>
    </source>
</evidence>
<keyword evidence="5" id="KW-0539">Nucleus</keyword>
<accession>A0ABR1D466</accession>
<feature type="compositionally biased region" description="Polar residues" evidence="6">
    <location>
        <begin position="1160"/>
        <end position="1178"/>
    </location>
</feature>
<keyword evidence="4" id="KW-0866">Nonsense-mediated mRNA decay</keyword>
<feature type="domain" description="PIN" evidence="7">
    <location>
        <begin position="1200"/>
        <end position="1354"/>
    </location>
</feature>
<dbReference type="InterPro" id="IPR019458">
    <property type="entry name" value="Est1-like_N"/>
</dbReference>
<feature type="compositionally biased region" description="Basic and acidic residues" evidence="6">
    <location>
        <begin position="105"/>
        <end position="125"/>
    </location>
</feature>
<feature type="compositionally biased region" description="Basic and acidic residues" evidence="6">
    <location>
        <begin position="450"/>
        <end position="459"/>
    </location>
</feature>
<comment type="caution">
    <text evidence="8">The sequence shown here is derived from an EMBL/GenBank/DDBJ whole genome shotgun (WGS) entry which is preliminary data.</text>
</comment>
<dbReference type="InterPro" id="IPR011990">
    <property type="entry name" value="TPR-like_helical_dom_sf"/>
</dbReference>
<evidence type="ECO:0000313" key="9">
    <source>
        <dbReference type="Proteomes" id="UP001303046"/>
    </source>
</evidence>
<feature type="compositionally biased region" description="Polar residues" evidence="6">
    <location>
        <begin position="190"/>
        <end position="239"/>
    </location>
</feature>
<gene>
    <name evidence="8" type="primary">Necator_chrIII.g12584</name>
    <name evidence="8" type="ORF">RB195_011817</name>
</gene>
<dbReference type="PANTHER" id="PTHR15696:SF0">
    <property type="entry name" value="TELOMERASE-BINDING PROTEIN EST1A"/>
    <property type="match status" value="1"/>
</dbReference>
<protein>
    <recommendedName>
        <fullName evidence="7">PIN domain-containing protein</fullName>
    </recommendedName>
</protein>
<dbReference type="Pfam" id="PF10374">
    <property type="entry name" value="EST1"/>
    <property type="match status" value="1"/>
</dbReference>
<dbReference type="SUPFAM" id="SSF48452">
    <property type="entry name" value="TPR-like"/>
    <property type="match status" value="1"/>
</dbReference>
<dbReference type="CDD" id="cd09885">
    <property type="entry name" value="PIN_Smg6-like"/>
    <property type="match status" value="1"/>
</dbReference>
<feature type="compositionally biased region" description="Polar residues" evidence="6">
    <location>
        <begin position="172"/>
        <end position="182"/>
    </location>
</feature>
<evidence type="ECO:0000313" key="8">
    <source>
        <dbReference type="EMBL" id="KAK6745319.1"/>
    </source>
</evidence>
<dbReference type="Pfam" id="PF10373">
    <property type="entry name" value="EST1_DNA_bind"/>
    <property type="match status" value="1"/>
</dbReference>
<name>A0ABR1D466_NECAM</name>
<keyword evidence="9" id="KW-1185">Reference proteome</keyword>
<dbReference type="Proteomes" id="UP001303046">
    <property type="component" value="Unassembled WGS sequence"/>
</dbReference>
<comment type="subcellular location">
    <subcellularLocation>
        <location evidence="2">Cytoplasm</location>
    </subcellularLocation>
    <subcellularLocation>
        <location evidence="1">Nucleus</location>
    </subcellularLocation>
</comment>
<feature type="compositionally biased region" description="Pro residues" evidence="6">
    <location>
        <begin position="75"/>
        <end position="86"/>
    </location>
</feature>
<dbReference type="InterPro" id="IPR018834">
    <property type="entry name" value="DNA/RNA-bd_Est1-type"/>
</dbReference>
<feature type="region of interest" description="Disordered" evidence="6">
    <location>
        <begin position="1"/>
        <end position="302"/>
    </location>
</feature>
<evidence type="ECO:0000256" key="1">
    <source>
        <dbReference type="ARBA" id="ARBA00004123"/>
    </source>
</evidence>
<evidence type="ECO:0000256" key="3">
    <source>
        <dbReference type="ARBA" id="ARBA00022490"/>
    </source>
</evidence>
<feature type="compositionally biased region" description="Basic and acidic residues" evidence="6">
    <location>
        <begin position="408"/>
        <end position="421"/>
    </location>
</feature>
<dbReference type="InterPro" id="IPR002716">
    <property type="entry name" value="PIN_dom"/>
</dbReference>
<sequence>MECRGSPAPSVRDPDARPIPRRFTGYFFESRMADESTNDGSSPGPPASRTRKIRPEIQIYRPGMMRKGTDVTASGPPPSDCKPPTEPSSHKRSPRISLDLGGARKFNENSRRRRSDDTESVHSYHGDSGSTTPDAASMCSDRRDSFGKVSGSRTFSRGGYSGNRQVYHAGRNDNTNSTFSPKKSSREYNNRQNSRTPLTQGNRDCSSTERTSGSRYSYNSTQSLYDPQQPGSYLSNQPHFNRRRGKQEQGRAPSPMRFRRTAQLQQYERASMRAEAGQRRNVGNRRRNDSINSTQSEYLPQYSDHLRVDTHLETQSVSGDAPSSSSMSYMQLCQSFESIGSFDWSQEVESEYNAKHSDDQEENNERTRERFENRVPLTDSSINKFSHGDYSSSKPRRGILRVPISVRHGHERDRHDSDRSSSLRGSIVEENYEVDDISSGDATPTEESGDEKHWNRQKELPLTNARDAQCKPGYSGNLYQEQDKPSRLAGRLTVIRPKTAPQTTETSSLSPQVAPVTRRTETIRTYKPPAMRASEKYDAIKANADVRNSVADEKMRAVSTSQHNAQPRQMTDYPVYHEIASNEGPKMQKINDSISSLLSQVQKRDVRAAEKVVQLSDELAEIYYGVLTRDIFFTFSMNLEQHLWKQAFYKPIEVFKSVVNSPKESSKTFRNLLLILLNKGITFYGCLIDLYEKELGSSQNDSTKLKVAIKSCSRHLISLGDLKRYKTLVEGSEDYRDAKMTYLRSALFWPSSGHCYNQLAVVAYFSMLYRSRRRARNTPLEILSNRRQGQALDEIFFCVRALSADHPFEAARDRLYARLAAMKRKVDKYEPLLDAECGEVREDAELAASADRPYEIWLDMEGPNIETENDDAHIFRSFLEQQPSKLHRRTISYVISTVGLLITKIGMESFPSVSERAIGQLTALVEQDCSPVTANQLIQIASLFIYAVHCNGIVGDADVCSLQQQHAVRALVSVFGAYLRPIVIRLEEIGSWIQGTSTVPSVVSRVLPALCVLCEWFSCPLASAIYRTMPSVEALPLSIVDIDTWDFLAKIGNELMKWQDNEMLAKIENGEGSNKSFILPELAYMSSFSEVFPPFPRILHCTVPLTDSMEHLIPLHVRLAQLLLAVEYLDGSELSCFFFCEKTGKFTRSEHIDGEHKEGTSTSSDSHYENSQSSSSPPTREELLERELRKHEQLLVVKPLYVVIDTNAFIDQLEKIQKIQQCERFRILIPTTVMEELMELQHGEINSTHAEAATAGARQAMSWLREQTRQKSPRMFTLTMRGRRVPIAVVREESADDREMVNDDRILRSCVNFTELEPAQEANFADFKQSTQTRNTPIIYRNVILLTDDRVLNMKAMSQHIPCRTLIRFMKWAKIS</sequence>
<keyword evidence="3" id="KW-0963">Cytoplasm</keyword>
<dbReference type="InterPro" id="IPR029060">
    <property type="entry name" value="PIN-like_dom_sf"/>
</dbReference>
<dbReference type="SMART" id="SM00670">
    <property type="entry name" value="PINc"/>
    <property type="match status" value="1"/>
</dbReference>
<dbReference type="PANTHER" id="PTHR15696">
    <property type="entry name" value="SMG-7 SUPPRESSOR WITH MORPHOLOGICAL EFFECT ON GENITALIA PROTEIN 7"/>
    <property type="match status" value="1"/>
</dbReference>
<feature type="compositionally biased region" description="Polar residues" evidence="6">
    <location>
        <begin position="500"/>
        <end position="511"/>
    </location>
</feature>
<organism evidence="8 9">
    <name type="scientific">Necator americanus</name>
    <name type="common">Human hookworm</name>
    <dbReference type="NCBI Taxonomy" id="51031"/>
    <lineage>
        <taxon>Eukaryota</taxon>
        <taxon>Metazoa</taxon>
        <taxon>Ecdysozoa</taxon>
        <taxon>Nematoda</taxon>
        <taxon>Chromadorea</taxon>
        <taxon>Rhabditida</taxon>
        <taxon>Rhabditina</taxon>
        <taxon>Rhabditomorpha</taxon>
        <taxon>Strongyloidea</taxon>
        <taxon>Ancylostomatidae</taxon>
        <taxon>Bunostominae</taxon>
        <taxon>Necator</taxon>
    </lineage>
</organism>
<dbReference type="EMBL" id="JAVFWL010000003">
    <property type="protein sequence ID" value="KAK6745319.1"/>
    <property type="molecule type" value="Genomic_DNA"/>
</dbReference>
<reference evidence="8 9" key="1">
    <citation type="submission" date="2023-08" db="EMBL/GenBank/DDBJ databases">
        <title>A Necator americanus chromosomal reference genome.</title>
        <authorList>
            <person name="Ilik V."/>
            <person name="Petrzelkova K.J."/>
            <person name="Pardy F."/>
            <person name="Fuh T."/>
            <person name="Niatou-Singa F.S."/>
            <person name="Gouil Q."/>
            <person name="Baker L."/>
            <person name="Ritchie M.E."/>
            <person name="Jex A.R."/>
            <person name="Gazzola D."/>
            <person name="Li H."/>
            <person name="Toshio Fujiwara R."/>
            <person name="Zhan B."/>
            <person name="Aroian R.V."/>
            <person name="Pafco B."/>
            <person name="Schwarz E.M."/>
        </authorList>
    </citation>
    <scope>NUCLEOTIDE SEQUENCE [LARGE SCALE GENOMIC DNA]</scope>
    <source>
        <strain evidence="8 9">Aroian</strain>
        <tissue evidence="8">Whole animal</tissue>
    </source>
</reference>
<dbReference type="SUPFAM" id="SSF88723">
    <property type="entry name" value="PIN domain-like"/>
    <property type="match status" value="1"/>
</dbReference>
<feature type="region of interest" description="Disordered" evidence="6">
    <location>
        <begin position="1151"/>
        <end position="1183"/>
    </location>
</feature>
<dbReference type="Pfam" id="PF13638">
    <property type="entry name" value="PIN_4"/>
    <property type="match status" value="1"/>
</dbReference>
<feature type="region of interest" description="Disordered" evidence="6">
    <location>
        <begin position="350"/>
        <end position="519"/>
    </location>
</feature>
<proteinExistence type="predicted"/>
<feature type="compositionally biased region" description="Basic and acidic residues" evidence="6">
    <location>
        <begin position="352"/>
        <end position="373"/>
    </location>
</feature>
<evidence type="ECO:0000256" key="2">
    <source>
        <dbReference type="ARBA" id="ARBA00004496"/>
    </source>
</evidence>
<feature type="compositionally biased region" description="Polar residues" evidence="6">
    <location>
        <begin position="378"/>
        <end position="393"/>
    </location>
</feature>
<dbReference type="Gene3D" id="3.40.50.1010">
    <property type="entry name" value="5'-nuclease"/>
    <property type="match status" value="1"/>
</dbReference>
<evidence type="ECO:0000259" key="7">
    <source>
        <dbReference type="SMART" id="SM00670"/>
    </source>
</evidence>
<dbReference type="InterPro" id="IPR045153">
    <property type="entry name" value="Est1/Ebs1-like"/>
</dbReference>
<dbReference type="Gene3D" id="1.25.40.10">
    <property type="entry name" value="Tetratricopeptide repeat domain"/>
    <property type="match status" value="1"/>
</dbReference>
<evidence type="ECO:0000256" key="6">
    <source>
        <dbReference type="SAM" id="MobiDB-lite"/>
    </source>
</evidence>
<evidence type="ECO:0000256" key="5">
    <source>
        <dbReference type="ARBA" id="ARBA00023242"/>
    </source>
</evidence>